<dbReference type="SUPFAM" id="SSF50939">
    <property type="entry name" value="Sialidases"/>
    <property type="match status" value="1"/>
</dbReference>
<dbReference type="AlphaFoldDB" id="A0A6J7S2V9"/>
<gene>
    <name evidence="1" type="ORF">UFOPK4173_01114</name>
</gene>
<sequence>MPPLVQTLGVITVEPLGVMVPGPAAAGVDCLSANNNLDLTRFDGRLWLAWRTAPSHFASAEARLEVSSAPGPEGPWHHEVTVALGADLREPRWVIHQGRLQLWFMKLGTDPKRFQPQGVYRLSTDGRSWTSPEPAVQESVVPWRIAKLQNRWAMIGYRGAEKMYSARPADPVVELRWSDDLESWSSPTDLHSGGTECELVELPDGQILGLTRNEGPSRRGGDLLLGPDLEHLSVTPISQKPDSPNLFLWQGKPFVFARRQLAFGGRYDHMPSWVPGAVAIRVDQAVWSVTRKRSALFSVNTDAPSLDWVLDLPSCGDTAFAAVVHEPDGSILVADYSSVLSGGDPMWLRGQLRPTQISLYRLRR</sequence>
<accession>A0A6J7S2V9</accession>
<dbReference type="CDD" id="cd15482">
    <property type="entry name" value="Sialidase_non-viral"/>
    <property type="match status" value="1"/>
</dbReference>
<dbReference type="InterPro" id="IPR036278">
    <property type="entry name" value="Sialidase_sf"/>
</dbReference>
<reference evidence="1" key="1">
    <citation type="submission" date="2020-05" db="EMBL/GenBank/DDBJ databases">
        <authorList>
            <person name="Chiriac C."/>
            <person name="Salcher M."/>
            <person name="Ghai R."/>
            <person name="Kavagutti S V."/>
        </authorList>
    </citation>
    <scope>NUCLEOTIDE SEQUENCE</scope>
</reference>
<dbReference type="Gene3D" id="2.120.10.10">
    <property type="match status" value="1"/>
</dbReference>
<dbReference type="EMBL" id="CAFBPW010000123">
    <property type="protein sequence ID" value="CAB5035457.1"/>
    <property type="molecule type" value="Genomic_DNA"/>
</dbReference>
<name>A0A6J7S2V9_9ZZZZ</name>
<evidence type="ECO:0000313" key="1">
    <source>
        <dbReference type="EMBL" id="CAB5035457.1"/>
    </source>
</evidence>
<proteinExistence type="predicted"/>
<organism evidence="1">
    <name type="scientific">freshwater metagenome</name>
    <dbReference type="NCBI Taxonomy" id="449393"/>
    <lineage>
        <taxon>unclassified sequences</taxon>
        <taxon>metagenomes</taxon>
        <taxon>ecological metagenomes</taxon>
    </lineage>
</organism>
<protein>
    <submittedName>
        <fullName evidence="1">Unannotated protein</fullName>
    </submittedName>
</protein>